<reference evidence="2" key="1">
    <citation type="submission" date="2020-03" db="EMBL/GenBank/DDBJ databases">
        <authorList>
            <person name="Weist P."/>
        </authorList>
    </citation>
    <scope>NUCLEOTIDE SEQUENCE</scope>
</reference>
<evidence type="ECO:0000256" key="1">
    <source>
        <dbReference type="SAM" id="MobiDB-lite"/>
    </source>
</evidence>
<name>A0A9N7TR83_PLEPL</name>
<dbReference type="Proteomes" id="UP001153269">
    <property type="component" value="Unassembled WGS sequence"/>
</dbReference>
<feature type="region of interest" description="Disordered" evidence="1">
    <location>
        <begin position="101"/>
        <end position="124"/>
    </location>
</feature>
<dbReference type="AlphaFoldDB" id="A0A9N7TR83"/>
<sequence length="124" mass="13410">MSNSSGPITQRHDNRTLTTPHEQTAERVALPLCQNHTECLPGEVHFIPLFPPRDSDYGFVPPSSCPSFSPLCSNQRDAACLLGLTLFVAKLDVAQRQEILRSDTGTTTQTSPECSVEGGAGQKV</sequence>
<comment type="caution">
    <text evidence="2">The sequence shown here is derived from an EMBL/GenBank/DDBJ whole genome shotgun (WGS) entry which is preliminary data.</text>
</comment>
<dbReference type="EMBL" id="CADEAL010000244">
    <property type="protein sequence ID" value="CAB1417086.1"/>
    <property type="molecule type" value="Genomic_DNA"/>
</dbReference>
<gene>
    <name evidence="2" type="ORF">PLEPLA_LOCUS4887</name>
</gene>
<organism evidence="2 3">
    <name type="scientific">Pleuronectes platessa</name>
    <name type="common">European plaice</name>
    <dbReference type="NCBI Taxonomy" id="8262"/>
    <lineage>
        <taxon>Eukaryota</taxon>
        <taxon>Metazoa</taxon>
        <taxon>Chordata</taxon>
        <taxon>Craniata</taxon>
        <taxon>Vertebrata</taxon>
        <taxon>Euteleostomi</taxon>
        <taxon>Actinopterygii</taxon>
        <taxon>Neopterygii</taxon>
        <taxon>Teleostei</taxon>
        <taxon>Neoteleostei</taxon>
        <taxon>Acanthomorphata</taxon>
        <taxon>Carangaria</taxon>
        <taxon>Pleuronectiformes</taxon>
        <taxon>Pleuronectoidei</taxon>
        <taxon>Pleuronectidae</taxon>
        <taxon>Pleuronectes</taxon>
    </lineage>
</organism>
<accession>A0A9N7TR83</accession>
<evidence type="ECO:0000313" key="3">
    <source>
        <dbReference type="Proteomes" id="UP001153269"/>
    </source>
</evidence>
<proteinExistence type="predicted"/>
<protein>
    <submittedName>
        <fullName evidence="2">Uncharacterized protein</fullName>
    </submittedName>
</protein>
<keyword evidence="3" id="KW-1185">Reference proteome</keyword>
<evidence type="ECO:0000313" key="2">
    <source>
        <dbReference type="EMBL" id="CAB1417086.1"/>
    </source>
</evidence>
<feature type="compositionally biased region" description="Polar residues" evidence="1">
    <location>
        <begin position="103"/>
        <end position="113"/>
    </location>
</feature>
<feature type="region of interest" description="Disordered" evidence="1">
    <location>
        <begin position="1"/>
        <end position="23"/>
    </location>
</feature>